<dbReference type="EMBL" id="OZ034815">
    <property type="protein sequence ID" value="CAL1365712.1"/>
    <property type="molecule type" value="Genomic_DNA"/>
</dbReference>
<dbReference type="AlphaFoldDB" id="A0AAV2D335"/>
<accession>A0AAV2D335</accession>
<evidence type="ECO:0000313" key="2">
    <source>
        <dbReference type="Proteomes" id="UP001497516"/>
    </source>
</evidence>
<reference evidence="1 2" key="1">
    <citation type="submission" date="2024-04" db="EMBL/GenBank/DDBJ databases">
        <authorList>
            <person name="Fracassetti M."/>
        </authorList>
    </citation>
    <scope>NUCLEOTIDE SEQUENCE [LARGE SCALE GENOMIC DNA]</scope>
</reference>
<organism evidence="1 2">
    <name type="scientific">Linum trigynum</name>
    <dbReference type="NCBI Taxonomy" id="586398"/>
    <lineage>
        <taxon>Eukaryota</taxon>
        <taxon>Viridiplantae</taxon>
        <taxon>Streptophyta</taxon>
        <taxon>Embryophyta</taxon>
        <taxon>Tracheophyta</taxon>
        <taxon>Spermatophyta</taxon>
        <taxon>Magnoliopsida</taxon>
        <taxon>eudicotyledons</taxon>
        <taxon>Gunneridae</taxon>
        <taxon>Pentapetalae</taxon>
        <taxon>rosids</taxon>
        <taxon>fabids</taxon>
        <taxon>Malpighiales</taxon>
        <taxon>Linaceae</taxon>
        <taxon>Linum</taxon>
    </lineage>
</organism>
<protein>
    <submittedName>
        <fullName evidence="1">Uncharacterized protein</fullName>
    </submittedName>
</protein>
<gene>
    <name evidence="1" type="ORF">LTRI10_LOCUS10300</name>
</gene>
<dbReference type="Proteomes" id="UP001497516">
    <property type="component" value="Chromosome 2"/>
</dbReference>
<evidence type="ECO:0000313" key="1">
    <source>
        <dbReference type="EMBL" id="CAL1365712.1"/>
    </source>
</evidence>
<name>A0AAV2D335_9ROSI</name>
<proteinExistence type="predicted"/>
<keyword evidence="2" id="KW-1185">Reference proteome</keyword>
<sequence length="98" mass="10646">MNCAEIPASNCDLDSRMDSVAGIPASDCELGEAAGCLGFLVLVHLTQPIWTITAWLRPIESYGDAKLILIEVHGTFEELLIKYQWLPGMSQQAGNLAI</sequence>